<evidence type="ECO:0000256" key="1">
    <source>
        <dbReference type="ARBA" id="ARBA00001974"/>
    </source>
</evidence>
<dbReference type="InterPro" id="IPR036188">
    <property type="entry name" value="FAD/NAD-bd_sf"/>
</dbReference>
<keyword evidence="6" id="KW-0560">Oxidoreductase</keyword>
<dbReference type="SUPFAM" id="SSF51905">
    <property type="entry name" value="FAD/NAD(P)-binding domain"/>
    <property type="match status" value="1"/>
</dbReference>
<evidence type="ECO:0000313" key="9">
    <source>
        <dbReference type="Proteomes" id="UP000326565"/>
    </source>
</evidence>
<dbReference type="GO" id="GO:0050661">
    <property type="term" value="F:NADP binding"/>
    <property type="evidence" value="ECO:0007669"/>
    <property type="project" value="InterPro"/>
</dbReference>
<gene>
    <name evidence="8" type="ORF">BDV29DRAFT_113172</name>
</gene>
<protein>
    <recommendedName>
        <fullName evidence="10">FAD/NAD(P)-binding domain-containing protein</fullName>
    </recommendedName>
</protein>
<dbReference type="PANTHER" id="PTHR43098:SF3">
    <property type="entry name" value="L-ORNITHINE N(5)-MONOOXYGENASE-RELATED"/>
    <property type="match status" value="1"/>
</dbReference>
<name>A0A5N5X733_9EURO</name>
<dbReference type="Gene3D" id="3.50.50.60">
    <property type="entry name" value="FAD/NAD(P)-binding domain"/>
    <property type="match status" value="3"/>
</dbReference>
<evidence type="ECO:0008006" key="10">
    <source>
        <dbReference type="Google" id="ProtNLM"/>
    </source>
</evidence>
<dbReference type="GO" id="GO:0004499">
    <property type="term" value="F:N,N-dimethylaniline monooxygenase activity"/>
    <property type="evidence" value="ECO:0007669"/>
    <property type="project" value="InterPro"/>
</dbReference>
<evidence type="ECO:0000256" key="7">
    <source>
        <dbReference type="ARBA" id="ARBA00023033"/>
    </source>
</evidence>
<dbReference type="InterPro" id="IPR050775">
    <property type="entry name" value="FAD-binding_Monooxygenases"/>
</dbReference>
<dbReference type="Proteomes" id="UP000326565">
    <property type="component" value="Unassembled WGS sequence"/>
</dbReference>
<evidence type="ECO:0000256" key="3">
    <source>
        <dbReference type="ARBA" id="ARBA00022630"/>
    </source>
</evidence>
<sequence length="572" mass="64574">MPIKTELTEYASLGGTTAPYADNLHVDVLIVGAGFGGIYALYEMRKLGLKAVIYEAGDDIGGTWRWNCYPGAGVDSEVPEYEFSIPEVWKDWTWSTNYPTYDELRKYFDHVDSVLNIKKDCAFQSVVVKAQFKVEESRWHVTTADGRNAYAKYFIVAAGFAARRYIPEWPGIGSFKGVIHHSSFWPSEDMDVGDKRCAVIGTGASGVQVTQAWGPKAGSLKVFQRTPNLAIPMRKRALTAREQQNVKAVYPELFSLRYTSFAGFTYDFFEKGVFEDNEEERETTLERVWEKGGFRYWVGTYKDHLFDLKANKVVYDFWRRKVRERIQDAALQELLAPLHAPHPFGVKRPCLEYNYYEQFNRPNVELVNIKNNPIVGFTETGIRLEDGTVHELDVICIATGFDVVTGGMTQMGLQSIHGTNLRDEWKNGISTNLGLAVCGYPNMFYMYGPHGPTLFSNGPTCVEVQGRWIADAIKTMERQQIRYIEPTPEAAETWTKRIHELAGKTLFPTTRSTYMGGNVPGKPFEPVCFVGGIPAYLQEIRAVLPSFTGFNVVVESDASKKHSDLCQDTVSH</sequence>
<dbReference type="PRINTS" id="PR00411">
    <property type="entry name" value="PNDRDTASEI"/>
</dbReference>
<reference evidence="8 9" key="1">
    <citation type="submission" date="2019-04" db="EMBL/GenBank/DDBJ databases">
        <title>Friends and foes A comparative genomics study of 23 Aspergillus species from section Flavi.</title>
        <authorList>
            <consortium name="DOE Joint Genome Institute"/>
            <person name="Kjaerbolling I."/>
            <person name="Vesth T."/>
            <person name="Frisvad J.C."/>
            <person name="Nybo J.L."/>
            <person name="Theobald S."/>
            <person name="Kildgaard S."/>
            <person name="Isbrandt T."/>
            <person name="Kuo A."/>
            <person name="Sato A."/>
            <person name="Lyhne E.K."/>
            <person name="Kogle M.E."/>
            <person name="Wiebenga A."/>
            <person name="Kun R.S."/>
            <person name="Lubbers R.J."/>
            <person name="Makela M.R."/>
            <person name="Barry K."/>
            <person name="Chovatia M."/>
            <person name="Clum A."/>
            <person name="Daum C."/>
            <person name="Haridas S."/>
            <person name="He G."/>
            <person name="LaButti K."/>
            <person name="Lipzen A."/>
            <person name="Mondo S."/>
            <person name="Riley R."/>
            <person name="Salamov A."/>
            <person name="Simmons B.A."/>
            <person name="Magnuson J.K."/>
            <person name="Henrissat B."/>
            <person name="Mortensen U.H."/>
            <person name="Larsen T.O."/>
            <person name="Devries R.P."/>
            <person name="Grigoriev I.V."/>
            <person name="Machida M."/>
            <person name="Baker S.E."/>
            <person name="Andersen M.R."/>
        </authorList>
    </citation>
    <scope>NUCLEOTIDE SEQUENCE [LARGE SCALE GENOMIC DNA]</scope>
    <source>
        <strain evidence="8 9">CBS 151.66</strain>
    </source>
</reference>
<keyword evidence="4" id="KW-0274">FAD</keyword>
<comment type="similarity">
    <text evidence="2">Belongs to the FAD-binding monooxygenase family.</text>
</comment>
<keyword evidence="3" id="KW-0285">Flavoprotein</keyword>
<evidence type="ECO:0000313" key="8">
    <source>
        <dbReference type="EMBL" id="KAB8075112.1"/>
    </source>
</evidence>
<dbReference type="OrthoDB" id="66881at2759"/>
<keyword evidence="9" id="KW-1185">Reference proteome</keyword>
<evidence type="ECO:0000256" key="5">
    <source>
        <dbReference type="ARBA" id="ARBA00022857"/>
    </source>
</evidence>
<evidence type="ECO:0000256" key="4">
    <source>
        <dbReference type="ARBA" id="ARBA00022827"/>
    </source>
</evidence>
<comment type="cofactor">
    <cofactor evidence="1">
        <name>FAD</name>
        <dbReference type="ChEBI" id="CHEBI:57692"/>
    </cofactor>
</comment>
<keyword evidence="5" id="KW-0521">NADP</keyword>
<dbReference type="Pfam" id="PF00743">
    <property type="entry name" value="FMO-like"/>
    <property type="match status" value="1"/>
</dbReference>
<keyword evidence="7" id="KW-0503">Monooxygenase</keyword>
<dbReference type="GO" id="GO:0050660">
    <property type="term" value="F:flavin adenine dinucleotide binding"/>
    <property type="evidence" value="ECO:0007669"/>
    <property type="project" value="InterPro"/>
</dbReference>
<evidence type="ECO:0000256" key="2">
    <source>
        <dbReference type="ARBA" id="ARBA00010139"/>
    </source>
</evidence>
<proteinExistence type="inferred from homology"/>
<dbReference type="InterPro" id="IPR020946">
    <property type="entry name" value="Flavin_mOase-like"/>
</dbReference>
<organism evidence="8 9">
    <name type="scientific">Aspergillus leporis</name>
    <dbReference type="NCBI Taxonomy" id="41062"/>
    <lineage>
        <taxon>Eukaryota</taxon>
        <taxon>Fungi</taxon>
        <taxon>Dikarya</taxon>
        <taxon>Ascomycota</taxon>
        <taxon>Pezizomycotina</taxon>
        <taxon>Eurotiomycetes</taxon>
        <taxon>Eurotiomycetidae</taxon>
        <taxon>Eurotiales</taxon>
        <taxon>Aspergillaceae</taxon>
        <taxon>Aspergillus</taxon>
        <taxon>Aspergillus subgen. Circumdati</taxon>
    </lineage>
</organism>
<dbReference type="AlphaFoldDB" id="A0A5N5X733"/>
<accession>A0A5N5X733</accession>
<evidence type="ECO:0000256" key="6">
    <source>
        <dbReference type="ARBA" id="ARBA00023002"/>
    </source>
</evidence>
<dbReference type="PANTHER" id="PTHR43098">
    <property type="entry name" value="L-ORNITHINE N(5)-MONOOXYGENASE-RELATED"/>
    <property type="match status" value="1"/>
</dbReference>
<dbReference type="EMBL" id="ML732199">
    <property type="protein sequence ID" value="KAB8075112.1"/>
    <property type="molecule type" value="Genomic_DNA"/>
</dbReference>